<evidence type="ECO:0000313" key="3">
    <source>
        <dbReference type="Proteomes" id="UP001165079"/>
    </source>
</evidence>
<dbReference type="AlphaFoldDB" id="A0A9W6SF60"/>
<name>A0A9W6SF60_9ACTN</name>
<keyword evidence="3" id="KW-1185">Reference proteome</keyword>
<reference evidence="2" key="1">
    <citation type="submission" date="2023-03" db="EMBL/GenBank/DDBJ databases">
        <title>Actinorhabdospora filicis NBRC 111898.</title>
        <authorList>
            <person name="Ichikawa N."/>
            <person name="Sato H."/>
            <person name="Tonouchi N."/>
        </authorList>
    </citation>
    <scope>NUCLEOTIDE SEQUENCE</scope>
    <source>
        <strain evidence="2">NBRC 111898</strain>
    </source>
</reference>
<organism evidence="2 3">
    <name type="scientific">Actinorhabdospora filicis</name>
    <dbReference type="NCBI Taxonomy" id="1785913"/>
    <lineage>
        <taxon>Bacteria</taxon>
        <taxon>Bacillati</taxon>
        <taxon>Actinomycetota</taxon>
        <taxon>Actinomycetes</taxon>
        <taxon>Micromonosporales</taxon>
        <taxon>Micromonosporaceae</taxon>
        <taxon>Actinorhabdospora</taxon>
    </lineage>
</organism>
<feature type="region of interest" description="Disordered" evidence="1">
    <location>
        <begin position="1"/>
        <end position="49"/>
    </location>
</feature>
<protein>
    <submittedName>
        <fullName evidence="2">Uncharacterized protein</fullName>
    </submittedName>
</protein>
<dbReference type="Proteomes" id="UP001165079">
    <property type="component" value="Unassembled WGS sequence"/>
</dbReference>
<sequence>MRTLWRDPQDPDLEFSLDTAPYGREPVLPEPVTGIPSSRPRRRAQHRPAPMPVPEFHVGLLGPIRVTNARVYTPLGAYPLNEVRWWIGDKIVYVEETPEWARLSGLAGIPFSLGLSMLFWLVKEVRVDGYVKIQVSHRDASYVTRVPVRSFAELHHLHWVVQWARQWGPKGSRRVIR</sequence>
<dbReference type="EMBL" id="BSTX01000001">
    <property type="protein sequence ID" value="GLZ76045.1"/>
    <property type="molecule type" value="Genomic_DNA"/>
</dbReference>
<accession>A0A9W6SF60</accession>
<dbReference type="RefSeq" id="WP_285661245.1">
    <property type="nucleotide sequence ID" value="NZ_BSTX01000001.1"/>
</dbReference>
<evidence type="ECO:0000256" key="1">
    <source>
        <dbReference type="SAM" id="MobiDB-lite"/>
    </source>
</evidence>
<gene>
    <name evidence="2" type="ORF">Afil01_08520</name>
</gene>
<proteinExistence type="predicted"/>
<comment type="caution">
    <text evidence="2">The sequence shown here is derived from an EMBL/GenBank/DDBJ whole genome shotgun (WGS) entry which is preliminary data.</text>
</comment>
<evidence type="ECO:0000313" key="2">
    <source>
        <dbReference type="EMBL" id="GLZ76045.1"/>
    </source>
</evidence>